<dbReference type="Gene3D" id="2.130.10.130">
    <property type="entry name" value="Integrin alpha, N-terminal"/>
    <property type="match status" value="5"/>
</dbReference>
<protein>
    <submittedName>
        <fullName evidence="3">RNA-binding protein</fullName>
    </submittedName>
</protein>
<dbReference type="PROSITE" id="PS51257">
    <property type="entry name" value="PROKAR_LIPOPROTEIN"/>
    <property type="match status" value="1"/>
</dbReference>
<dbReference type="AlphaFoldDB" id="A0A4V4H159"/>
<dbReference type="InterPro" id="IPR028994">
    <property type="entry name" value="Integrin_alpha_N"/>
</dbReference>
<dbReference type="PANTHER" id="PTHR16026">
    <property type="entry name" value="CARTILAGE ACIDIC PROTEIN 1"/>
    <property type="match status" value="1"/>
</dbReference>
<dbReference type="Pfam" id="PF13517">
    <property type="entry name" value="FG-GAP_3"/>
    <property type="match status" value="5"/>
</dbReference>
<evidence type="ECO:0000313" key="3">
    <source>
        <dbReference type="EMBL" id="THU39186.1"/>
    </source>
</evidence>
<keyword evidence="1" id="KW-0732">Signal</keyword>
<dbReference type="InterPro" id="IPR011519">
    <property type="entry name" value="UnbV_ASPIC"/>
</dbReference>
<dbReference type="PANTHER" id="PTHR16026:SF0">
    <property type="entry name" value="CARTILAGE ACIDIC PROTEIN 1"/>
    <property type="match status" value="1"/>
</dbReference>
<dbReference type="SUPFAM" id="SSF69318">
    <property type="entry name" value="Integrin alpha N-terminal domain"/>
    <property type="match status" value="3"/>
</dbReference>
<evidence type="ECO:0000313" key="4">
    <source>
        <dbReference type="Proteomes" id="UP000306918"/>
    </source>
</evidence>
<dbReference type="EMBL" id="STFF01000003">
    <property type="protein sequence ID" value="THU39186.1"/>
    <property type="molecule type" value="Genomic_DNA"/>
</dbReference>
<name>A0A4V4H159_9BACT</name>
<proteinExistence type="predicted"/>
<dbReference type="OrthoDB" id="600363at2"/>
<keyword evidence="4" id="KW-1185">Reference proteome</keyword>
<dbReference type="InterPro" id="IPR013517">
    <property type="entry name" value="FG-GAP"/>
</dbReference>
<accession>A0A4V4H159</accession>
<dbReference type="Pfam" id="PF07593">
    <property type="entry name" value="UnbV_ASPIC"/>
    <property type="match status" value="1"/>
</dbReference>
<comment type="caution">
    <text evidence="3">The sequence shown here is derived from an EMBL/GenBank/DDBJ whole genome shotgun (WGS) entry which is preliminary data.</text>
</comment>
<feature type="domain" description="ASPIC/UnbV" evidence="2">
    <location>
        <begin position="541"/>
        <end position="607"/>
    </location>
</feature>
<reference evidence="3 4" key="1">
    <citation type="submission" date="2019-04" db="EMBL/GenBank/DDBJ databases">
        <title>Niastella caeni sp. nov., isolated from activated sludge.</title>
        <authorList>
            <person name="Sheng M."/>
        </authorList>
    </citation>
    <scope>NUCLEOTIDE SEQUENCE [LARGE SCALE GENOMIC DNA]</scope>
    <source>
        <strain evidence="3 4">HX-2-15</strain>
    </source>
</reference>
<dbReference type="Proteomes" id="UP000306918">
    <property type="component" value="Unassembled WGS sequence"/>
</dbReference>
<evidence type="ECO:0000259" key="2">
    <source>
        <dbReference type="Pfam" id="PF07593"/>
    </source>
</evidence>
<organism evidence="3 4">
    <name type="scientific">Niastella caeni</name>
    <dbReference type="NCBI Taxonomy" id="2569763"/>
    <lineage>
        <taxon>Bacteria</taxon>
        <taxon>Pseudomonadati</taxon>
        <taxon>Bacteroidota</taxon>
        <taxon>Chitinophagia</taxon>
        <taxon>Chitinophagales</taxon>
        <taxon>Chitinophagaceae</taxon>
        <taxon>Niastella</taxon>
    </lineage>
</organism>
<sequence length="1121" mass="124236">MIANTPKLLTAGILCLFLACSIKDTHEQPAAHPLFTLLSTDSTHVTFNNTLTEGLNTNVLMYEYFYNGGGVATGDLNGDGLADIYFSANMGDNQLYLNKGALHFEDITAAAGVTGRPGPWKTGVTMADVNGDGLLDIYLCYSGKLRGEKRINQLFINTGNDQKGYPHFSEQAQQYGLADSCYSTQAYFFDSDRDGDLDALLLNHNPKALAVLDEASTAAILQKDDPEIGIRLFRNDNNHFTDVTKKAGIVSSSLTYGLGAGIADINGDGWPDMYISNDYAVPDYLYINNHDGTFTDQLQKSLGHNSQFSMGNDIADINNDALPDIYTLDMLPEDNRRQKLLFAPDNYEKFELNIRTGFYYQYMRNMLQLNVGGGRGEAGPLFSEIGQVAGVSNTDWSWAPLLADYDNDGWKDLMVTNGYLRDFTNLDFIKYMNDYLQSKGRLQREQVLELVHQMPSSDVTNYLFSNNKNCTFSNVSAQWGFNKPTNSNGAAYADLDNDGDLDLVINNINQAASVYRNESRQQTGSHFVQIKLKGLQGNTQGLGAKVICYSKAGQQYIEQMPTRGYLSTVSETLHFGLGTQTSIDSIRIIWLSGKQQMLQNVKSDQLLVVDEKEAKDNYKIQPASPALFTETNAPLPYKAPVTAINDFKRQPLLVNSLSFSGPCLVKGDVNGDGLDDIYAGGGSGQAAALYLQQKDGRFIQKPQPGFEADAKSEDADAAIVDVNGDGYKDLYVVSGGYHNYTPGDALLQDRLYLNDGKANFTKSNNALPTMLVSKSCVRVNDINNDGHPDLFVGGRVIPGRYPETPESFMLINDGKGHFTNQITAIAPTLQKAGMVTDALWIDMNNDTKKDLIVVGEWMPVMVCINANNKLQDQTKNYFSNTYSGWWNKITTGDFNKDGHPDLVIGNLGLNTQCHVSDKEPADMYFKDFDDNGAIDPVFCFYIQGKSYPYCTRDELLDQISMMRTRFTDYKGYADLTLKEIFTEEELKGAGHLQANYLQTAYFESNASGKLQLRSLPIQAQYTPVYTITALDYNKDGHEDLLLCGNMNQARLRAGKYDANYGLLLQGDGKGGFTNVDQRQSGFFIKGDVRCVLPINNLLIFGINQQPVKAYTLSKTRKPDEK</sequence>
<gene>
    <name evidence="3" type="ORF">FAM09_11765</name>
</gene>
<dbReference type="RefSeq" id="WP_136577318.1">
    <property type="nucleotide sequence ID" value="NZ_STFF01000003.1"/>
</dbReference>
<evidence type="ECO:0000256" key="1">
    <source>
        <dbReference type="ARBA" id="ARBA00022729"/>
    </source>
</evidence>
<dbReference type="InterPro" id="IPR027039">
    <property type="entry name" value="Crtac1"/>
</dbReference>